<keyword evidence="1 10" id="KW-1003">Cell membrane</keyword>
<evidence type="ECO:0000256" key="5">
    <source>
        <dbReference type="ARBA" id="ARBA00022960"/>
    </source>
</evidence>
<dbReference type="InterPro" id="IPR004276">
    <property type="entry name" value="GlycoTrans_28_N"/>
</dbReference>
<protein>
    <recommendedName>
        <fullName evidence="10">UDP-N-acetylglucosamine--N-acetylmuramyl-(pentapeptide) pyrophosphoryl-undecaprenol N-acetylglucosamine transferase</fullName>
        <ecNumber evidence="10">2.4.1.227</ecNumber>
    </recommendedName>
    <alternativeName>
        <fullName evidence="10">Undecaprenyl-PP-MurNAc-pentapeptide-UDPGlcNAc GlcNAc transferase</fullName>
    </alternativeName>
</protein>
<evidence type="ECO:0000256" key="10">
    <source>
        <dbReference type="HAMAP-Rule" id="MF_00033"/>
    </source>
</evidence>
<dbReference type="GO" id="GO:0009252">
    <property type="term" value="P:peptidoglycan biosynthetic process"/>
    <property type="evidence" value="ECO:0007669"/>
    <property type="project" value="UniProtKB-UniRule"/>
</dbReference>
<feature type="binding site" evidence="10">
    <location>
        <position position="303"/>
    </location>
    <ligand>
        <name>UDP-N-acetyl-alpha-D-glucosamine</name>
        <dbReference type="ChEBI" id="CHEBI:57705"/>
    </ligand>
</feature>
<dbReference type="AlphaFoldDB" id="A0A1G2M9R2"/>
<proteinExistence type="inferred from homology"/>
<keyword evidence="3 10" id="KW-0328">Glycosyltransferase</keyword>
<name>A0A1G2M9R2_9BACT</name>
<dbReference type="EMBL" id="MHRI01000026">
    <property type="protein sequence ID" value="OHA20637.1"/>
    <property type="molecule type" value="Genomic_DNA"/>
</dbReference>
<evidence type="ECO:0000256" key="1">
    <source>
        <dbReference type="ARBA" id="ARBA00022475"/>
    </source>
</evidence>
<dbReference type="Proteomes" id="UP000178121">
    <property type="component" value="Unassembled WGS sequence"/>
</dbReference>
<dbReference type="UniPathway" id="UPA00219"/>
<comment type="subcellular location">
    <subcellularLocation>
        <location evidence="10">Cell membrane</location>
        <topology evidence="10">Peripheral membrane protein</topology>
        <orientation evidence="10">Cytoplasmic side</orientation>
    </subcellularLocation>
</comment>
<dbReference type="SUPFAM" id="SSF53756">
    <property type="entry name" value="UDP-Glycosyltransferase/glycogen phosphorylase"/>
    <property type="match status" value="1"/>
</dbReference>
<evidence type="ECO:0000259" key="11">
    <source>
        <dbReference type="Pfam" id="PF03033"/>
    </source>
</evidence>
<sequence>MKILFTGGGSGGHFYPIIAIAEKVRALSKGERLIAPELFFMAPEPYDEGLLYENGVAFIRIPTGKLRGYSSLSNVTDIFKTAFGMLKALVILFRVYPDIVVGKGGFGSFPALFAARLLGIPIFIHESDTVPGRVSKWAGKFALRVAVSFEETASFFPAGRVAHTGNPMREAILTGGGASADADLQLRGEGKLITVLGGSLGSTRINEAILQSLPELLKKYEVVHQTGRKNLADMTARAKVLLQNHGGKLRYHPFGYLSAGEVRRAGELAHLIVSRAGSTLFEIAAWGKPSILIPISDSHGDHQRENAYTYGRSGAAEVLEEENLTPTIFRNQVESILENEERAKHMSEAASRFAKTDAAEVIAREILEIALKHEK</sequence>
<dbReference type="GO" id="GO:0008360">
    <property type="term" value="P:regulation of cell shape"/>
    <property type="evidence" value="ECO:0007669"/>
    <property type="project" value="UniProtKB-KW"/>
</dbReference>
<feature type="binding site" evidence="10">
    <location>
        <begin position="10"/>
        <end position="12"/>
    </location>
    <ligand>
        <name>UDP-N-acetyl-alpha-D-glucosamine</name>
        <dbReference type="ChEBI" id="CHEBI:57705"/>
    </ligand>
</feature>
<keyword evidence="7 10" id="KW-0472">Membrane</keyword>
<evidence type="ECO:0000256" key="6">
    <source>
        <dbReference type="ARBA" id="ARBA00022984"/>
    </source>
</evidence>
<dbReference type="GO" id="GO:0071555">
    <property type="term" value="P:cell wall organization"/>
    <property type="evidence" value="ECO:0007669"/>
    <property type="project" value="UniProtKB-KW"/>
</dbReference>
<comment type="caution">
    <text evidence="10">Lacks conserved residue(s) required for the propagation of feature annotation.</text>
</comment>
<dbReference type="Pfam" id="PF03033">
    <property type="entry name" value="Glyco_transf_28"/>
    <property type="match status" value="1"/>
</dbReference>
<gene>
    <name evidence="10" type="primary">murG</name>
    <name evidence="13" type="ORF">A2849_01850</name>
</gene>
<feature type="binding site" evidence="10">
    <location>
        <position position="169"/>
    </location>
    <ligand>
        <name>UDP-N-acetyl-alpha-D-glucosamine</name>
        <dbReference type="ChEBI" id="CHEBI:57705"/>
    </ligand>
</feature>
<keyword evidence="6 10" id="KW-0573">Peptidoglycan synthesis</keyword>
<dbReference type="GO" id="GO:0005886">
    <property type="term" value="C:plasma membrane"/>
    <property type="evidence" value="ECO:0007669"/>
    <property type="project" value="UniProtKB-SubCell"/>
</dbReference>
<dbReference type="PANTHER" id="PTHR21015:SF27">
    <property type="entry name" value="UDP-N-ACETYLGLUCOSAMINE--N-ACETYLMURAMYL-(PENTAPEPTIDE) PYROPHOSPHORYL-UNDECAPRENOL N-ACETYLGLUCOSAMINE TRANSFERASE"/>
    <property type="match status" value="1"/>
</dbReference>
<keyword evidence="5 10" id="KW-0133">Cell shape</keyword>
<dbReference type="InterPro" id="IPR006009">
    <property type="entry name" value="GlcNAc_MurG"/>
</dbReference>
<comment type="catalytic activity">
    <reaction evidence="10">
        <text>di-trans,octa-cis-undecaprenyl diphospho-N-acetyl-alpha-D-muramoyl-L-alanyl-D-glutamyl-meso-2,6-diaminopimeloyl-D-alanyl-D-alanine + UDP-N-acetyl-alpha-D-glucosamine = di-trans,octa-cis-undecaprenyl diphospho-[N-acetyl-alpha-D-glucosaminyl-(1-&gt;4)]-N-acetyl-alpha-D-muramoyl-L-alanyl-D-glutamyl-meso-2,6-diaminopimeloyl-D-alanyl-D-alanine + UDP + H(+)</text>
        <dbReference type="Rhea" id="RHEA:31227"/>
        <dbReference type="ChEBI" id="CHEBI:15378"/>
        <dbReference type="ChEBI" id="CHEBI:57705"/>
        <dbReference type="ChEBI" id="CHEBI:58223"/>
        <dbReference type="ChEBI" id="CHEBI:61387"/>
        <dbReference type="ChEBI" id="CHEBI:61388"/>
        <dbReference type="EC" id="2.4.1.227"/>
    </reaction>
</comment>
<dbReference type="PANTHER" id="PTHR21015">
    <property type="entry name" value="UDP-N-ACETYLGLUCOSAMINE--N-ACETYLMURAMYL-(PENTAPEPTIDE) PYROPHOSPHORYL-UNDECAPRENOL N-ACETYLGLUCOSAMINE TRANSFERASE 1"/>
    <property type="match status" value="1"/>
</dbReference>
<evidence type="ECO:0000313" key="14">
    <source>
        <dbReference type="Proteomes" id="UP000178121"/>
    </source>
</evidence>
<dbReference type="GO" id="GO:0051301">
    <property type="term" value="P:cell division"/>
    <property type="evidence" value="ECO:0007669"/>
    <property type="project" value="UniProtKB-KW"/>
</dbReference>
<dbReference type="Gene3D" id="3.40.50.2000">
    <property type="entry name" value="Glycogen Phosphorylase B"/>
    <property type="match status" value="2"/>
</dbReference>
<comment type="pathway">
    <text evidence="10">Cell wall biogenesis; peptidoglycan biosynthesis.</text>
</comment>
<feature type="domain" description="Glycosyl transferase family 28 C-terminal" evidence="12">
    <location>
        <begin position="193"/>
        <end position="360"/>
    </location>
</feature>
<keyword evidence="4 10" id="KW-0808">Transferase</keyword>
<feature type="binding site" evidence="10">
    <location>
        <position position="199"/>
    </location>
    <ligand>
        <name>UDP-N-acetyl-alpha-D-glucosamine</name>
        <dbReference type="ChEBI" id="CHEBI:57705"/>
    </ligand>
</feature>
<comment type="function">
    <text evidence="10">Cell wall formation. Catalyzes the transfer of a GlcNAc subunit on undecaprenyl-pyrophosphoryl-MurNAc-pentapeptide (lipid intermediate I) to form undecaprenyl-pyrophosphoryl-MurNAc-(pentapeptide)GlcNAc (lipid intermediate II).</text>
</comment>
<accession>A0A1G2M9R2</accession>
<reference evidence="13 14" key="1">
    <citation type="journal article" date="2016" name="Nat. Commun.">
        <title>Thousands of microbial genomes shed light on interconnected biogeochemical processes in an aquifer system.</title>
        <authorList>
            <person name="Anantharaman K."/>
            <person name="Brown C.T."/>
            <person name="Hug L.A."/>
            <person name="Sharon I."/>
            <person name="Castelle C.J."/>
            <person name="Probst A.J."/>
            <person name="Thomas B.C."/>
            <person name="Singh A."/>
            <person name="Wilkins M.J."/>
            <person name="Karaoz U."/>
            <person name="Brodie E.L."/>
            <person name="Williams K.H."/>
            <person name="Hubbard S.S."/>
            <person name="Banfield J.F."/>
        </authorList>
    </citation>
    <scope>NUCLEOTIDE SEQUENCE [LARGE SCALE GENOMIC DNA]</scope>
</reference>
<dbReference type="GO" id="GO:0005975">
    <property type="term" value="P:carbohydrate metabolic process"/>
    <property type="evidence" value="ECO:0007669"/>
    <property type="project" value="InterPro"/>
</dbReference>
<dbReference type="Pfam" id="PF04101">
    <property type="entry name" value="Glyco_tran_28_C"/>
    <property type="match status" value="1"/>
</dbReference>
<evidence type="ECO:0000256" key="8">
    <source>
        <dbReference type="ARBA" id="ARBA00023306"/>
    </source>
</evidence>
<dbReference type="EC" id="2.4.1.227" evidence="10"/>
<evidence type="ECO:0000256" key="2">
    <source>
        <dbReference type="ARBA" id="ARBA00022618"/>
    </source>
</evidence>
<dbReference type="HAMAP" id="MF_00033">
    <property type="entry name" value="MurG"/>
    <property type="match status" value="1"/>
</dbReference>
<comment type="caution">
    <text evidence="13">The sequence shown here is derived from an EMBL/GenBank/DDBJ whole genome shotgun (WGS) entry which is preliminary data.</text>
</comment>
<comment type="similarity">
    <text evidence="10">Belongs to the glycosyltransferase 28 family. MurG subfamily.</text>
</comment>
<dbReference type="CDD" id="cd03785">
    <property type="entry name" value="GT28_MurG"/>
    <property type="match status" value="1"/>
</dbReference>
<keyword evidence="2 10" id="KW-0132">Cell division</keyword>
<dbReference type="GO" id="GO:0051991">
    <property type="term" value="F:UDP-N-acetyl-D-glucosamine:N-acetylmuramoyl-L-alanyl-D-glutamyl-meso-2,6-diaminopimelyl-D-alanyl-D-alanine-diphosphoundecaprenol 4-beta-N-acetylglucosaminlytransferase activity"/>
    <property type="evidence" value="ECO:0007669"/>
    <property type="project" value="RHEA"/>
</dbReference>
<evidence type="ECO:0000256" key="3">
    <source>
        <dbReference type="ARBA" id="ARBA00022676"/>
    </source>
</evidence>
<keyword evidence="9 10" id="KW-0961">Cell wall biogenesis/degradation</keyword>
<evidence type="ECO:0000259" key="12">
    <source>
        <dbReference type="Pfam" id="PF04101"/>
    </source>
</evidence>
<evidence type="ECO:0000256" key="9">
    <source>
        <dbReference type="ARBA" id="ARBA00023316"/>
    </source>
</evidence>
<feature type="domain" description="Glycosyltransferase family 28 N-terminal" evidence="11">
    <location>
        <begin position="3"/>
        <end position="146"/>
    </location>
</feature>
<dbReference type="InterPro" id="IPR007235">
    <property type="entry name" value="Glyco_trans_28_C"/>
</dbReference>
<keyword evidence="8 10" id="KW-0131">Cell cycle</keyword>
<organism evidence="13 14">
    <name type="scientific">Candidatus Taylorbacteria bacterium RIFCSPHIGHO2_01_FULL_51_15</name>
    <dbReference type="NCBI Taxonomy" id="1802304"/>
    <lineage>
        <taxon>Bacteria</taxon>
        <taxon>Candidatus Tayloriibacteriota</taxon>
    </lineage>
</organism>
<evidence type="ECO:0000313" key="13">
    <source>
        <dbReference type="EMBL" id="OHA20637.1"/>
    </source>
</evidence>
<evidence type="ECO:0000256" key="7">
    <source>
        <dbReference type="ARBA" id="ARBA00023136"/>
    </source>
</evidence>
<evidence type="ECO:0000256" key="4">
    <source>
        <dbReference type="ARBA" id="ARBA00022679"/>
    </source>
</evidence>
<dbReference type="GO" id="GO:0050511">
    <property type="term" value="F:undecaprenyldiphospho-muramoylpentapeptide beta-N-acetylglucosaminyltransferase activity"/>
    <property type="evidence" value="ECO:0007669"/>
    <property type="project" value="UniProtKB-UniRule"/>
</dbReference>